<dbReference type="InterPro" id="IPR001087">
    <property type="entry name" value="GDSL"/>
</dbReference>
<keyword evidence="2" id="KW-0325">Glycoprotein</keyword>
<dbReference type="PANTHER" id="PTHR22835:SF683">
    <property type="entry name" value="OS05G0506800 PROTEIN"/>
    <property type="match status" value="1"/>
</dbReference>
<dbReference type="GO" id="GO:0016788">
    <property type="term" value="F:hydrolase activity, acting on ester bonds"/>
    <property type="evidence" value="ECO:0007669"/>
    <property type="project" value="InterPro"/>
</dbReference>
<organism evidence="3">
    <name type="scientific">Sesamum latifolium</name>
    <dbReference type="NCBI Taxonomy" id="2727402"/>
    <lineage>
        <taxon>Eukaryota</taxon>
        <taxon>Viridiplantae</taxon>
        <taxon>Streptophyta</taxon>
        <taxon>Embryophyta</taxon>
        <taxon>Tracheophyta</taxon>
        <taxon>Spermatophyta</taxon>
        <taxon>Magnoliopsida</taxon>
        <taxon>eudicotyledons</taxon>
        <taxon>Gunneridae</taxon>
        <taxon>Pentapetalae</taxon>
        <taxon>asterids</taxon>
        <taxon>lamiids</taxon>
        <taxon>Lamiales</taxon>
        <taxon>Pedaliaceae</taxon>
        <taxon>Sesamum</taxon>
    </lineage>
</organism>
<sequence length="154" mass="17621">MFKSSSTDKDYDPKTGCLNWPNELSRFHNEQLQKELGRLRELHPHVTIIYADYYNAVMRFYLSPHQFGFMEGSVLRACYEHGRPSNFNESGPCGISPPVCCDNPSSFASWDGLHYTEAAYRWIAQGLLQGPYTNPRISTICPSTSRGVDGYYEY</sequence>
<reference evidence="3" key="1">
    <citation type="submission" date="2020-06" db="EMBL/GenBank/DDBJ databases">
        <authorList>
            <person name="Li T."/>
            <person name="Hu X."/>
            <person name="Zhang T."/>
            <person name="Song X."/>
            <person name="Zhang H."/>
            <person name="Dai N."/>
            <person name="Sheng W."/>
            <person name="Hou X."/>
            <person name="Wei L."/>
        </authorList>
    </citation>
    <scope>NUCLEOTIDE SEQUENCE</scope>
    <source>
        <strain evidence="3">KEN1</strain>
        <tissue evidence="3">Leaf</tissue>
    </source>
</reference>
<name>A0AAW2VBZ8_9LAMI</name>
<dbReference type="Pfam" id="PF00657">
    <property type="entry name" value="Lipase_GDSL"/>
    <property type="match status" value="1"/>
</dbReference>
<dbReference type="PANTHER" id="PTHR22835">
    <property type="entry name" value="ZINC FINGER FYVE DOMAIN CONTAINING PROTEIN"/>
    <property type="match status" value="1"/>
</dbReference>
<evidence type="ECO:0000256" key="2">
    <source>
        <dbReference type="ARBA" id="ARBA00023180"/>
    </source>
</evidence>
<dbReference type="SUPFAM" id="SSF52266">
    <property type="entry name" value="SGNH hydrolase"/>
    <property type="match status" value="1"/>
</dbReference>
<protein>
    <submittedName>
        <fullName evidence="3">GDSL esterase/lipase</fullName>
    </submittedName>
</protein>
<dbReference type="EMBL" id="JACGWN010000010">
    <property type="protein sequence ID" value="KAL0427269.1"/>
    <property type="molecule type" value="Genomic_DNA"/>
</dbReference>
<accession>A0AAW2VBZ8</accession>
<reference evidence="3" key="2">
    <citation type="journal article" date="2024" name="Plant">
        <title>Genomic evolution and insights into agronomic trait innovations of Sesamum species.</title>
        <authorList>
            <person name="Miao H."/>
            <person name="Wang L."/>
            <person name="Qu L."/>
            <person name="Liu H."/>
            <person name="Sun Y."/>
            <person name="Le M."/>
            <person name="Wang Q."/>
            <person name="Wei S."/>
            <person name="Zheng Y."/>
            <person name="Lin W."/>
            <person name="Duan Y."/>
            <person name="Cao H."/>
            <person name="Xiong S."/>
            <person name="Wang X."/>
            <person name="Wei L."/>
            <person name="Li C."/>
            <person name="Ma Q."/>
            <person name="Ju M."/>
            <person name="Zhao R."/>
            <person name="Li G."/>
            <person name="Mu C."/>
            <person name="Tian Q."/>
            <person name="Mei H."/>
            <person name="Zhang T."/>
            <person name="Gao T."/>
            <person name="Zhang H."/>
        </authorList>
    </citation>
    <scope>NUCLEOTIDE SEQUENCE</scope>
    <source>
        <strain evidence="3">KEN1</strain>
    </source>
</reference>
<dbReference type="InterPro" id="IPR036514">
    <property type="entry name" value="SGNH_hydro_sf"/>
</dbReference>
<comment type="similarity">
    <text evidence="1">Belongs to the 'GDSL' lipolytic enzyme family.</text>
</comment>
<proteinExistence type="inferred from homology"/>
<dbReference type="AlphaFoldDB" id="A0AAW2VBZ8"/>
<evidence type="ECO:0000256" key="1">
    <source>
        <dbReference type="ARBA" id="ARBA00008668"/>
    </source>
</evidence>
<gene>
    <name evidence="3" type="ORF">Slati_2901700</name>
</gene>
<evidence type="ECO:0000313" key="3">
    <source>
        <dbReference type="EMBL" id="KAL0427269.1"/>
    </source>
</evidence>
<comment type="caution">
    <text evidence="3">The sequence shown here is derived from an EMBL/GenBank/DDBJ whole genome shotgun (WGS) entry which is preliminary data.</text>
</comment>
<dbReference type="Gene3D" id="3.40.50.1110">
    <property type="entry name" value="SGNH hydrolase"/>
    <property type="match status" value="1"/>
</dbReference>